<dbReference type="RefSeq" id="WP_188361288.1">
    <property type="nucleotide sequence ID" value="NZ_BMFG01000002.1"/>
</dbReference>
<reference evidence="1" key="2">
    <citation type="submission" date="2020-09" db="EMBL/GenBank/DDBJ databases">
        <authorList>
            <person name="Sun Q."/>
            <person name="Zhou Y."/>
        </authorList>
    </citation>
    <scope>NUCLEOTIDE SEQUENCE</scope>
    <source>
        <strain evidence="1">CGMCC 1.12506</strain>
    </source>
</reference>
<organism evidence="1 2">
    <name type="scientific">Flavobacterium orientale</name>
    <dbReference type="NCBI Taxonomy" id="1756020"/>
    <lineage>
        <taxon>Bacteria</taxon>
        <taxon>Pseudomonadati</taxon>
        <taxon>Bacteroidota</taxon>
        <taxon>Flavobacteriia</taxon>
        <taxon>Flavobacteriales</taxon>
        <taxon>Flavobacteriaceae</taxon>
        <taxon>Flavobacterium</taxon>
    </lineage>
</organism>
<protein>
    <submittedName>
        <fullName evidence="1">Uncharacterized protein</fullName>
    </submittedName>
</protein>
<proteinExistence type="predicted"/>
<dbReference type="AlphaFoldDB" id="A0A916XXZ8"/>
<comment type="caution">
    <text evidence="1">The sequence shown here is derived from an EMBL/GenBank/DDBJ whole genome shotgun (WGS) entry which is preliminary data.</text>
</comment>
<gene>
    <name evidence="1" type="ORF">GCM10011343_08550</name>
</gene>
<keyword evidence="2" id="KW-1185">Reference proteome</keyword>
<accession>A0A916XXZ8</accession>
<sequence length="263" mass="30542">MKIYFLFIIVIISTTIFSQEKSIATSFIATEFLDADTFVGKDKFGFNYYIKNNVFFKNDNLELFQYKNVALGKITKVDLLNPLKIILLYEDFNTIIIVDNQLNEIQKINFSENQTPIVASAFGIAAQNKLWLFNNLTQQLGLFDLVKNNFQPLATPFSTSIKLYQSDYNHFYWVDILNHAYSCDLFGKINSLGKIPIADEIKFISTQEYIYSKDNQLYLVDSSKNETNPITIDRKSFKSFSYKEQILTIFTDREISTFKIQLP</sequence>
<reference evidence="1" key="1">
    <citation type="journal article" date="2014" name="Int. J. Syst. Evol. Microbiol.">
        <title>Complete genome sequence of Corynebacterium casei LMG S-19264T (=DSM 44701T), isolated from a smear-ripened cheese.</title>
        <authorList>
            <consortium name="US DOE Joint Genome Institute (JGI-PGF)"/>
            <person name="Walter F."/>
            <person name="Albersmeier A."/>
            <person name="Kalinowski J."/>
            <person name="Ruckert C."/>
        </authorList>
    </citation>
    <scope>NUCLEOTIDE SEQUENCE</scope>
    <source>
        <strain evidence="1">CGMCC 1.12506</strain>
    </source>
</reference>
<dbReference type="Proteomes" id="UP000625735">
    <property type="component" value="Unassembled WGS sequence"/>
</dbReference>
<dbReference type="EMBL" id="BMFG01000002">
    <property type="protein sequence ID" value="GGD20312.1"/>
    <property type="molecule type" value="Genomic_DNA"/>
</dbReference>
<evidence type="ECO:0000313" key="2">
    <source>
        <dbReference type="Proteomes" id="UP000625735"/>
    </source>
</evidence>
<evidence type="ECO:0000313" key="1">
    <source>
        <dbReference type="EMBL" id="GGD20312.1"/>
    </source>
</evidence>
<name>A0A916XXZ8_9FLAO</name>